<comment type="caution">
    <text evidence="4">The sequence shown here is derived from an EMBL/GenBank/DDBJ whole genome shotgun (WGS) entry which is preliminary data.</text>
</comment>
<comment type="similarity">
    <text evidence="1 2">Belongs to the GMC oxidoreductase family.</text>
</comment>
<dbReference type="SUPFAM" id="SSF54373">
    <property type="entry name" value="FAD-linked reductases, C-terminal domain"/>
    <property type="match status" value="1"/>
</dbReference>
<dbReference type="InterPro" id="IPR012132">
    <property type="entry name" value="GMC_OxRdtase"/>
</dbReference>
<dbReference type="PANTHER" id="PTHR11552:SF123">
    <property type="entry name" value="GMC OXIDOREDUCTASE (AFU_ORTHOLOGUE AFUA_2G01770)-RELATED"/>
    <property type="match status" value="1"/>
</dbReference>
<evidence type="ECO:0000256" key="2">
    <source>
        <dbReference type="RuleBase" id="RU003968"/>
    </source>
</evidence>
<reference evidence="4 5" key="1">
    <citation type="journal article" date="2024" name="IMA Fungus">
        <title>IMA Genome - F19 : A genome assembly and annotation guide to empower mycologists, including annotated draft genome sequences of Ceratocystis pirilliformis, Diaporthe australafricana, Fusarium ophioides, Paecilomyces lecythidis, and Sporothrix stenoceras.</title>
        <authorList>
            <person name="Aylward J."/>
            <person name="Wilson A.M."/>
            <person name="Visagie C.M."/>
            <person name="Spraker J."/>
            <person name="Barnes I."/>
            <person name="Buitendag C."/>
            <person name="Ceriani C."/>
            <person name="Del Mar Angel L."/>
            <person name="du Plessis D."/>
            <person name="Fuchs T."/>
            <person name="Gasser K."/>
            <person name="Kramer D."/>
            <person name="Li W."/>
            <person name="Munsamy K."/>
            <person name="Piso A."/>
            <person name="Price J.L."/>
            <person name="Sonnekus B."/>
            <person name="Thomas C."/>
            <person name="van der Nest A."/>
            <person name="van Dijk A."/>
            <person name="van Heerden A."/>
            <person name="van Vuuren N."/>
            <person name="Yilmaz N."/>
            <person name="Duong T.A."/>
            <person name="van der Merwe N.A."/>
            <person name="Wingfield M.J."/>
            <person name="Wingfield B.D."/>
        </authorList>
    </citation>
    <scope>NUCLEOTIDE SEQUENCE [LARGE SCALE GENOMIC DNA]</scope>
    <source>
        <strain evidence="4 5">CMW 18300</strain>
    </source>
</reference>
<name>A0ABR3W764_9PEZI</name>
<feature type="domain" description="Glucose-methanol-choline oxidoreductase N-terminal" evidence="3">
    <location>
        <begin position="83"/>
        <end position="106"/>
    </location>
</feature>
<dbReference type="PROSITE" id="PS00623">
    <property type="entry name" value="GMC_OXRED_1"/>
    <property type="match status" value="1"/>
</dbReference>
<sequence>MLWDYILVGGGLSGSVLSNKLLQQNSTRRILLVEAGLSAFNDPSVLYANSTNSTSGIRGVYDWNITSVPQVHADNRTISLPQGKALGGGTVINAAIWIRGSKFDYDLWGDTVNDSRWSYEGLLPYLRATEYMWNSTLNPDEHGQDGPLHIQSIKSTNRTYPSWPYELASWRELGYNDRPGLDGNAGDPNGISMQQENRNDGKRQIAAAVYSLDGIEVLLETMVARVVIERRGDGTDDLVATGIELTNGTTISAREVIVSAGGIHSPQLLKLSGIGPADELRSHGIEVLVDAPDVGENYIDHPSIYFYYNVRNASAGWAVGSDNPLFNEPQYSLGMDIQLLVSGGVPRAGLIEAITADEGGVAPDPATHPLLRGNRTFTEFAIQQGGATDGSKMIFGAFAMMPTSRGTVRLASANISDQPLADPNYLATEVDRYVFRSMVRTQLEFAGGNATVFGREILSGEDPTAYGFTEPMTVESSNDYLDERIRATIGTTYHPHGTCAMGKVVDTNLRVKGVQGLRVVDASVYPVPITGHLQAATYAMAQQTAEIIGGK</sequence>
<keyword evidence="2" id="KW-0274">FAD</keyword>
<dbReference type="Pfam" id="PF00732">
    <property type="entry name" value="GMC_oxred_N"/>
    <property type="match status" value="1"/>
</dbReference>
<organism evidence="4 5">
    <name type="scientific">Diaporthe australafricana</name>
    <dbReference type="NCBI Taxonomy" id="127596"/>
    <lineage>
        <taxon>Eukaryota</taxon>
        <taxon>Fungi</taxon>
        <taxon>Dikarya</taxon>
        <taxon>Ascomycota</taxon>
        <taxon>Pezizomycotina</taxon>
        <taxon>Sordariomycetes</taxon>
        <taxon>Sordariomycetidae</taxon>
        <taxon>Diaporthales</taxon>
        <taxon>Diaporthaceae</taxon>
        <taxon>Diaporthe</taxon>
    </lineage>
</organism>
<dbReference type="PANTHER" id="PTHR11552">
    <property type="entry name" value="GLUCOSE-METHANOL-CHOLINE GMC OXIDOREDUCTASE"/>
    <property type="match status" value="1"/>
</dbReference>
<protein>
    <recommendedName>
        <fullName evidence="3">Glucose-methanol-choline oxidoreductase N-terminal domain-containing protein</fullName>
    </recommendedName>
</protein>
<keyword evidence="2" id="KW-0285">Flavoprotein</keyword>
<dbReference type="InterPro" id="IPR007867">
    <property type="entry name" value="GMC_OxRtase_C"/>
</dbReference>
<dbReference type="Gene3D" id="3.30.560.10">
    <property type="entry name" value="Glucose Oxidase, domain 3"/>
    <property type="match status" value="1"/>
</dbReference>
<keyword evidence="5" id="KW-1185">Reference proteome</keyword>
<dbReference type="PIRSF" id="PIRSF000137">
    <property type="entry name" value="Alcohol_oxidase"/>
    <property type="match status" value="1"/>
</dbReference>
<dbReference type="EMBL" id="JAWRVE010000136">
    <property type="protein sequence ID" value="KAL1854805.1"/>
    <property type="molecule type" value="Genomic_DNA"/>
</dbReference>
<dbReference type="Pfam" id="PF05199">
    <property type="entry name" value="GMC_oxred_C"/>
    <property type="match status" value="1"/>
</dbReference>
<dbReference type="Gene3D" id="3.50.50.60">
    <property type="entry name" value="FAD/NAD(P)-binding domain"/>
    <property type="match status" value="1"/>
</dbReference>
<dbReference type="Proteomes" id="UP001583177">
    <property type="component" value="Unassembled WGS sequence"/>
</dbReference>
<evidence type="ECO:0000259" key="3">
    <source>
        <dbReference type="PROSITE" id="PS00623"/>
    </source>
</evidence>
<gene>
    <name evidence="4" type="ORF">Daus18300_011321</name>
</gene>
<accession>A0ABR3W764</accession>
<dbReference type="InterPro" id="IPR036188">
    <property type="entry name" value="FAD/NAD-bd_sf"/>
</dbReference>
<evidence type="ECO:0000256" key="1">
    <source>
        <dbReference type="ARBA" id="ARBA00010790"/>
    </source>
</evidence>
<evidence type="ECO:0000313" key="4">
    <source>
        <dbReference type="EMBL" id="KAL1854805.1"/>
    </source>
</evidence>
<proteinExistence type="inferred from homology"/>
<dbReference type="InterPro" id="IPR000172">
    <property type="entry name" value="GMC_OxRdtase_N"/>
</dbReference>
<evidence type="ECO:0000313" key="5">
    <source>
        <dbReference type="Proteomes" id="UP001583177"/>
    </source>
</evidence>
<dbReference type="SUPFAM" id="SSF51905">
    <property type="entry name" value="FAD/NAD(P)-binding domain"/>
    <property type="match status" value="1"/>
</dbReference>